<dbReference type="PANTHER" id="PTHR46264">
    <property type="entry name" value="TYROSINE-TRNA LIGASE"/>
    <property type="match status" value="1"/>
</dbReference>
<dbReference type="EC" id="6.1.1.1" evidence="3"/>
<evidence type="ECO:0000256" key="9">
    <source>
        <dbReference type="ARBA" id="ARBA00033323"/>
    </source>
</evidence>
<dbReference type="InterPro" id="IPR050489">
    <property type="entry name" value="Tyr-tRNA_synthase"/>
</dbReference>
<keyword evidence="7 11" id="KW-0648">Protein biosynthesis</keyword>
<keyword evidence="4 11" id="KW-0436">Ligase</keyword>
<dbReference type="ExpressionAtlas" id="M8CSC1">
    <property type="expression patterns" value="baseline"/>
</dbReference>
<evidence type="ECO:0000256" key="8">
    <source>
        <dbReference type="ARBA" id="ARBA00023146"/>
    </source>
</evidence>
<evidence type="ECO:0000256" key="2">
    <source>
        <dbReference type="ARBA" id="ARBA00005594"/>
    </source>
</evidence>
<evidence type="ECO:0000256" key="11">
    <source>
        <dbReference type="RuleBase" id="RU363036"/>
    </source>
</evidence>
<dbReference type="InterPro" id="IPR002305">
    <property type="entry name" value="aa-tRNA-synth_Ic"/>
</dbReference>
<dbReference type="GO" id="GO:0006437">
    <property type="term" value="P:tyrosyl-tRNA aminoacylation"/>
    <property type="evidence" value="ECO:0007669"/>
    <property type="project" value="TreeGrafter"/>
</dbReference>
<dbReference type="SUPFAM" id="SSF52374">
    <property type="entry name" value="Nucleotidylyl transferase"/>
    <property type="match status" value="1"/>
</dbReference>
<evidence type="ECO:0000256" key="1">
    <source>
        <dbReference type="ARBA" id="ARBA00002025"/>
    </source>
</evidence>
<proteinExistence type="inferred from homology"/>
<dbReference type="AlphaFoldDB" id="M8CSC1"/>
<dbReference type="PANTHER" id="PTHR46264:SF4">
    <property type="entry name" value="TYROSINE--TRNA LIGASE, CYTOPLASMIC"/>
    <property type="match status" value="1"/>
</dbReference>
<dbReference type="Pfam" id="PF00579">
    <property type="entry name" value="tRNA-synt_1b"/>
    <property type="match status" value="1"/>
</dbReference>
<name>M8CSC1_AEGTA</name>
<sequence>MASCSSGSEPTGSKQRNNIMFIGRQPTGSECVVFIGSQPAWTEQLIETRSGVSQNGGNGHVFDRPCLMRPQSSASKDHLPALRALARSSRKPEHCAWKSIPYDSEERQPMFGLGPREECIQPDELKRLLQNKPVPICYDGFEPSGRMHIAQGVVKAINVNKMIRAGCKVKIWIADWFAQLNNKMGGDLKKIQTVGRYMIEIWKAAGMNLDGVEFLWSSEEINRRANEYWPLVMDIGRKNNIKRITRCCTIMGRSDNEELTAAQIFYPCMQCADIFFLKADICQLGMDQRKAQVNLKIKQAFCPPKIVDKNPCLEYIQYIVFPWFDKFEVVRKENNGGNKTFLTMDELVADYEAGDLHPADVKPALAKAINEILKPVRDHFNSSSEAKILLNTVK</sequence>
<accession>M8CSC1</accession>
<comment type="similarity">
    <text evidence="2 11">Belongs to the class-I aminoacyl-tRNA synthetase family.</text>
</comment>
<comment type="function">
    <text evidence="1">Catalyzes the attachment of tyrosine to tRNA(Tyr) in a two-step reaction: tyrosine is first activated by ATP to form Tyr-AMP and then transferred to the acceptor end of tRNA(Tyr).</text>
</comment>
<protein>
    <recommendedName>
        <fullName evidence="3">tyrosine--tRNA ligase</fullName>
        <ecNumber evidence="3">6.1.1.1</ecNumber>
    </recommendedName>
    <alternativeName>
        <fullName evidence="9">Tyrosyl-tRNA synthetase</fullName>
    </alternativeName>
</protein>
<reference evidence="12" key="1">
    <citation type="submission" date="2015-06" db="UniProtKB">
        <authorList>
            <consortium name="EnsemblPlants"/>
        </authorList>
    </citation>
    <scope>IDENTIFICATION</scope>
</reference>
<dbReference type="EnsemblPlants" id="EMT30502">
    <property type="protein sequence ID" value="EMT30502"/>
    <property type="gene ID" value="F775_27852"/>
</dbReference>
<evidence type="ECO:0000256" key="3">
    <source>
        <dbReference type="ARBA" id="ARBA00013160"/>
    </source>
</evidence>
<dbReference type="GO" id="GO:0004831">
    <property type="term" value="F:tyrosine-tRNA ligase activity"/>
    <property type="evidence" value="ECO:0007669"/>
    <property type="project" value="UniProtKB-EC"/>
</dbReference>
<organism evidence="12">
    <name type="scientific">Aegilops tauschii</name>
    <name type="common">Tausch's goatgrass</name>
    <name type="synonym">Aegilops squarrosa</name>
    <dbReference type="NCBI Taxonomy" id="37682"/>
    <lineage>
        <taxon>Eukaryota</taxon>
        <taxon>Viridiplantae</taxon>
        <taxon>Streptophyta</taxon>
        <taxon>Embryophyta</taxon>
        <taxon>Tracheophyta</taxon>
        <taxon>Spermatophyta</taxon>
        <taxon>Magnoliopsida</taxon>
        <taxon>Liliopsida</taxon>
        <taxon>Poales</taxon>
        <taxon>Poaceae</taxon>
        <taxon>BOP clade</taxon>
        <taxon>Pooideae</taxon>
        <taxon>Triticodae</taxon>
        <taxon>Triticeae</taxon>
        <taxon>Triticinae</taxon>
        <taxon>Aegilops</taxon>
    </lineage>
</organism>
<evidence type="ECO:0000313" key="12">
    <source>
        <dbReference type="EnsemblPlants" id="EMT30502"/>
    </source>
</evidence>
<evidence type="ECO:0000256" key="5">
    <source>
        <dbReference type="ARBA" id="ARBA00022741"/>
    </source>
</evidence>
<dbReference type="FunFam" id="3.40.50.620:FF:000085">
    <property type="entry name" value="Tyrosine--tRNA ligase 1 cytoplasmic"/>
    <property type="match status" value="1"/>
</dbReference>
<dbReference type="Gene3D" id="3.40.50.620">
    <property type="entry name" value="HUPs"/>
    <property type="match status" value="3"/>
</dbReference>
<dbReference type="InterPro" id="IPR014729">
    <property type="entry name" value="Rossmann-like_a/b/a_fold"/>
</dbReference>
<evidence type="ECO:0000256" key="4">
    <source>
        <dbReference type="ARBA" id="ARBA00022598"/>
    </source>
</evidence>
<evidence type="ECO:0000256" key="7">
    <source>
        <dbReference type="ARBA" id="ARBA00022917"/>
    </source>
</evidence>
<keyword evidence="6 11" id="KW-0067">ATP-binding</keyword>
<keyword evidence="8 11" id="KW-0030">Aminoacyl-tRNA synthetase</keyword>
<evidence type="ECO:0000256" key="10">
    <source>
        <dbReference type="ARBA" id="ARBA00048248"/>
    </source>
</evidence>
<dbReference type="GO" id="GO:0005737">
    <property type="term" value="C:cytoplasm"/>
    <property type="evidence" value="ECO:0007669"/>
    <property type="project" value="TreeGrafter"/>
</dbReference>
<dbReference type="GO" id="GO:0005524">
    <property type="term" value="F:ATP binding"/>
    <property type="evidence" value="ECO:0007669"/>
    <property type="project" value="UniProtKB-KW"/>
</dbReference>
<keyword evidence="5 11" id="KW-0547">Nucleotide-binding</keyword>
<comment type="catalytic activity">
    <reaction evidence="10">
        <text>tRNA(Tyr) + L-tyrosine + ATP = L-tyrosyl-tRNA(Tyr) + AMP + diphosphate + H(+)</text>
        <dbReference type="Rhea" id="RHEA:10220"/>
        <dbReference type="Rhea" id="RHEA-COMP:9706"/>
        <dbReference type="Rhea" id="RHEA-COMP:9707"/>
        <dbReference type="ChEBI" id="CHEBI:15378"/>
        <dbReference type="ChEBI" id="CHEBI:30616"/>
        <dbReference type="ChEBI" id="CHEBI:33019"/>
        <dbReference type="ChEBI" id="CHEBI:58315"/>
        <dbReference type="ChEBI" id="CHEBI:78442"/>
        <dbReference type="ChEBI" id="CHEBI:78536"/>
        <dbReference type="ChEBI" id="CHEBI:456215"/>
        <dbReference type="EC" id="6.1.1.1"/>
    </reaction>
</comment>
<evidence type="ECO:0000256" key="6">
    <source>
        <dbReference type="ARBA" id="ARBA00022840"/>
    </source>
</evidence>